<dbReference type="GO" id="GO:0003924">
    <property type="term" value="F:GTPase activity"/>
    <property type="evidence" value="ECO:0007669"/>
    <property type="project" value="InterPro"/>
</dbReference>
<keyword evidence="9" id="KW-1185">Reference proteome</keyword>
<dbReference type="Gene3D" id="1.20.1730.10">
    <property type="entry name" value="Sodium/glucose cotransporter"/>
    <property type="match status" value="1"/>
</dbReference>
<dbReference type="EMBL" id="JAACJN010000015">
    <property type="protein sequence ID" value="KAF5390497.1"/>
    <property type="molecule type" value="Genomic_DNA"/>
</dbReference>
<evidence type="ECO:0000256" key="3">
    <source>
        <dbReference type="ARBA" id="ARBA00022701"/>
    </source>
</evidence>
<dbReference type="PANTHER" id="PTHR46154:SF2">
    <property type="entry name" value="SOLUTE SYMPORTER FAMILY TRANSPORTER (AFU_ORTHOLOGUE AFUA_6G03200)"/>
    <property type="match status" value="1"/>
</dbReference>
<dbReference type="GO" id="GO:0005886">
    <property type="term" value="C:plasma membrane"/>
    <property type="evidence" value="ECO:0007669"/>
    <property type="project" value="TreeGrafter"/>
</dbReference>
<dbReference type="GO" id="GO:0005525">
    <property type="term" value="F:GTP binding"/>
    <property type="evidence" value="ECO:0007669"/>
    <property type="project" value="InterPro"/>
</dbReference>
<dbReference type="PRINTS" id="PR01163">
    <property type="entry name" value="BETATUBULIN"/>
</dbReference>
<dbReference type="PANTHER" id="PTHR46154">
    <property type="match status" value="1"/>
</dbReference>
<keyword evidence="6" id="KW-1133">Transmembrane helix</keyword>
<keyword evidence="4" id="KW-0206">Cytoskeleton</keyword>
<dbReference type="Pfam" id="PF03732">
    <property type="entry name" value="Retrotrans_gag"/>
    <property type="match status" value="1"/>
</dbReference>
<organism evidence="8 9">
    <name type="scientific">Collybiopsis confluens</name>
    <dbReference type="NCBI Taxonomy" id="2823264"/>
    <lineage>
        <taxon>Eukaryota</taxon>
        <taxon>Fungi</taxon>
        <taxon>Dikarya</taxon>
        <taxon>Basidiomycota</taxon>
        <taxon>Agaricomycotina</taxon>
        <taxon>Agaricomycetes</taxon>
        <taxon>Agaricomycetidae</taxon>
        <taxon>Agaricales</taxon>
        <taxon>Marasmiineae</taxon>
        <taxon>Omphalotaceae</taxon>
        <taxon>Collybiopsis</taxon>
    </lineage>
</organism>
<feature type="domain" description="Retrotransposon gag" evidence="7">
    <location>
        <begin position="1200"/>
        <end position="1299"/>
    </location>
</feature>
<dbReference type="GO" id="GO:0005200">
    <property type="term" value="F:structural constituent of cytoskeleton"/>
    <property type="evidence" value="ECO:0007669"/>
    <property type="project" value="InterPro"/>
</dbReference>
<protein>
    <recommendedName>
        <fullName evidence="7">Retrotransposon gag domain-containing protein</fullName>
    </recommendedName>
</protein>
<proteinExistence type="inferred from homology"/>
<feature type="compositionally biased region" description="Polar residues" evidence="5">
    <location>
        <begin position="1056"/>
        <end position="1065"/>
    </location>
</feature>
<dbReference type="Proteomes" id="UP000518752">
    <property type="component" value="Unassembled WGS sequence"/>
</dbReference>
<evidence type="ECO:0000256" key="1">
    <source>
        <dbReference type="ARBA" id="ARBA00004245"/>
    </source>
</evidence>
<feature type="region of interest" description="Disordered" evidence="5">
    <location>
        <begin position="1029"/>
        <end position="1072"/>
    </location>
</feature>
<comment type="caution">
    <text evidence="8">The sequence shown here is derived from an EMBL/GenBank/DDBJ whole genome shotgun (WGS) entry which is preliminary data.</text>
</comment>
<dbReference type="InterPro" id="IPR002453">
    <property type="entry name" value="Beta_tubulin"/>
</dbReference>
<feature type="compositionally biased region" description="Polar residues" evidence="5">
    <location>
        <begin position="1037"/>
        <end position="1046"/>
    </location>
</feature>
<sequence length="1410" mass="157060">MHSCTFVTSLTGMNTLAVGVLSGSYVTFRSKDGLIFGVINIIGNFATVFLDQSYWQRAIASRPGTTVKVYLLGGLAWFAIPFTFATTLGLSAVALRGDPDMISLSADDVSAGLPAAAAASALLGSSGAAALLVLLFRAVTSAISTELIAVSLLTYNVYKRYVNPGATDNQLLRMGHYMVVPETDAAPPIRTLKLSTPTYGDLNNIVSLVMSRIPNCLCFPSQINCDLRKLASTRVLRRGKSLRCDELSQTYHLPQRTLFSCRKNGLHLMTIHAMQNTVRPSPLPSLSVTSTVDQHNPHQSQISLTPMFIPVQQVEGVSLNPSPSPNARHASENSSDCIEFFPGASVVYAQGRTALDEFNHDRYASHRATNLYYPLSDRSEWELANWLLTSSMSMAEIDQFLKLKMAQDQSLSFRTAKDLKSRLNLLPPVASWKCKRLNVDPAYPTMKQVYLFYRDAIEVLQDLLKSPLIQDYISFMPLRVFQSADKISRVYESWLSSDRAWRLQTELPPGRTLLGTILSSDQTTISVMTGNRCAHPLLISLANIECEILSKASHNLFQLLALLPIPVFRHKSTDIRGVLKHRLFHRCCDIVLRPLKVAASIGHLMADPVAQVRRCHTPCAAWIVDTPEASLISCVGGGGKTSPFTMAMYKDYGDPFRHPTRSGNSTLETIDRLSQLSDPQHIETYWPLAQSHRTNGVVDPCWRNWTSSDPGEFLLPEILHHWHKFFFDHDLKWCINALGAKEINFRYSLVQKRQGFRVFPEGVSRLKQVTGRDQREMQRYIVIVIAGATSNKFIAAIRAMCDLRYGGQAPRFNNVTADRIQAALQEFHQNKDEIIQLHARTNAKGEPLGHWEIPKLEFLQSVFPSIKLSGPIVQWDANKTERAHITMVKIPARSGNNRNYEVQICRELDLQSRMRNFDLLTSMKDACRDNRTVDSSLVPYLDLLVVPAESITITSSYSAHVSDSEDPEYDCTDLAHAWDTVDKTYVHRRVADTPSAWFDCHNQPCPNATESNSIQTERRTGRSRRLLIPLSQKETFEQNPSTSSLPITAPPPRFGRTSNPTSSRASPALIAPFPRRPVDTDVVISAVGQALIPTRAESVPEPIRVDTPPNPPIQPDPEMAQISGQDVLRAINDLAANQAALQRVVTDVVTSMNNNKGISKPHNYNGVGSEDARRFLAAFEVWAQGVPNLRSLTGNEPVKSAISFLEGDAAIWATPIAENISAHTSNNNIPLTYPDWADFRAAFTARFETADPVTDAKNMLKALYQGKNSVAAYAATFKQYSERTGYSDTDLRDKFYEHLTDRVKDGLVHSQANTSLLANLITEATRIDNRINERFRQKTPFKAVTPATHSLQPINAPFIAHRDPNAMDVDATRTVTGKSSDDYRRFMTGKCYGCGSRNHRKADGHHERDV</sequence>
<evidence type="ECO:0000256" key="6">
    <source>
        <dbReference type="SAM" id="Phobius"/>
    </source>
</evidence>
<evidence type="ECO:0000256" key="2">
    <source>
        <dbReference type="ARBA" id="ARBA00009636"/>
    </source>
</evidence>
<evidence type="ECO:0000313" key="9">
    <source>
        <dbReference type="Proteomes" id="UP000518752"/>
    </source>
</evidence>
<dbReference type="InterPro" id="IPR005162">
    <property type="entry name" value="Retrotrans_gag_dom"/>
</dbReference>
<evidence type="ECO:0000256" key="4">
    <source>
        <dbReference type="ARBA" id="ARBA00023212"/>
    </source>
</evidence>
<evidence type="ECO:0000259" key="7">
    <source>
        <dbReference type="Pfam" id="PF03732"/>
    </source>
</evidence>
<keyword evidence="6" id="KW-0812">Transmembrane</keyword>
<comment type="subcellular location">
    <subcellularLocation>
        <location evidence="1">Cytoplasm</location>
        <location evidence="1">Cytoskeleton</location>
    </subcellularLocation>
</comment>
<reference evidence="8 9" key="1">
    <citation type="journal article" date="2020" name="ISME J.">
        <title>Uncovering the hidden diversity of litter-decomposition mechanisms in mushroom-forming fungi.</title>
        <authorList>
            <person name="Floudas D."/>
            <person name="Bentzer J."/>
            <person name="Ahren D."/>
            <person name="Johansson T."/>
            <person name="Persson P."/>
            <person name="Tunlid A."/>
        </authorList>
    </citation>
    <scope>NUCLEOTIDE SEQUENCE [LARGE SCALE GENOMIC DNA]</scope>
    <source>
        <strain evidence="8 9">CBS 406.79</strain>
    </source>
</reference>
<keyword evidence="3" id="KW-0493">Microtubule</keyword>
<name>A0A8H5HVZ9_9AGAR</name>
<evidence type="ECO:0000313" key="8">
    <source>
        <dbReference type="EMBL" id="KAF5390497.1"/>
    </source>
</evidence>
<dbReference type="GO" id="GO:0007017">
    <property type="term" value="P:microtubule-based process"/>
    <property type="evidence" value="ECO:0007669"/>
    <property type="project" value="InterPro"/>
</dbReference>
<comment type="similarity">
    <text evidence="2">Belongs to the tubulin family.</text>
</comment>
<gene>
    <name evidence="8" type="ORF">D9757_005247</name>
</gene>
<feature type="transmembrane region" description="Helical" evidence="6">
    <location>
        <begin position="70"/>
        <end position="95"/>
    </location>
</feature>
<accession>A0A8H5HVZ9</accession>
<keyword evidence="6" id="KW-0472">Membrane</keyword>
<evidence type="ECO:0000256" key="5">
    <source>
        <dbReference type="SAM" id="MobiDB-lite"/>
    </source>
</evidence>
<feature type="transmembrane region" description="Helical" evidence="6">
    <location>
        <begin position="33"/>
        <end position="50"/>
    </location>
</feature>
<dbReference type="GO" id="GO:0005874">
    <property type="term" value="C:microtubule"/>
    <property type="evidence" value="ECO:0007669"/>
    <property type="project" value="UniProtKB-KW"/>
</dbReference>
<keyword evidence="4" id="KW-0963">Cytoplasm</keyword>
<feature type="transmembrane region" description="Helical" evidence="6">
    <location>
        <begin position="115"/>
        <end position="136"/>
    </location>
</feature>
<dbReference type="OrthoDB" id="6132759at2759"/>
<dbReference type="InterPro" id="IPR031155">
    <property type="entry name" value="DUR"/>
</dbReference>
<dbReference type="GO" id="GO:0015204">
    <property type="term" value="F:urea transmembrane transporter activity"/>
    <property type="evidence" value="ECO:0007669"/>
    <property type="project" value="InterPro"/>
</dbReference>
<dbReference type="InterPro" id="IPR038377">
    <property type="entry name" value="Na/Glc_symporter_sf"/>
</dbReference>
<dbReference type="Pfam" id="PF18759">
    <property type="entry name" value="Plavaka"/>
    <property type="match status" value="1"/>
</dbReference>
<dbReference type="InterPro" id="IPR041078">
    <property type="entry name" value="Plavaka"/>
</dbReference>